<feature type="region of interest" description="Disordered" evidence="1">
    <location>
        <begin position="1"/>
        <end position="22"/>
    </location>
</feature>
<organism evidence="2 3">
    <name type="scientific">Crocosphaera watsonii WH 0003</name>
    <dbReference type="NCBI Taxonomy" id="423471"/>
    <lineage>
        <taxon>Bacteria</taxon>
        <taxon>Bacillati</taxon>
        <taxon>Cyanobacteriota</taxon>
        <taxon>Cyanophyceae</taxon>
        <taxon>Oscillatoriophycideae</taxon>
        <taxon>Chroococcales</taxon>
        <taxon>Aphanothecaceae</taxon>
        <taxon>Crocosphaera</taxon>
    </lineage>
</organism>
<dbReference type="Proteomes" id="UP000003477">
    <property type="component" value="Unassembled WGS sequence"/>
</dbReference>
<feature type="non-terminal residue" evidence="2">
    <location>
        <position position="1"/>
    </location>
</feature>
<sequence>KTIRQRRLSRKKRGSSTLLGVI</sequence>
<feature type="compositionally biased region" description="Basic residues" evidence="1">
    <location>
        <begin position="1"/>
        <end position="14"/>
    </location>
</feature>
<evidence type="ECO:0000313" key="2">
    <source>
        <dbReference type="EMBL" id="EHJ15101.1"/>
    </source>
</evidence>
<evidence type="ECO:0000256" key="1">
    <source>
        <dbReference type="SAM" id="MobiDB-lite"/>
    </source>
</evidence>
<dbReference type="EMBL" id="AESD01000035">
    <property type="protein sequence ID" value="EHJ15101.1"/>
    <property type="molecule type" value="Genomic_DNA"/>
</dbReference>
<gene>
    <name evidence="2" type="ORF">CWATWH0003_0238b3</name>
</gene>
<evidence type="ECO:0000313" key="3">
    <source>
        <dbReference type="Proteomes" id="UP000003477"/>
    </source>
</evidence>
<comment type="caution">
    <text evidence="2">The sequence shown here is derived from an EMBL/GenBank/DDBJ whole genome shotgun (WGS) entry which is preliminary data.</text>
</comment>
<proteinExistence type="predicted"/>
<reference evidence="2 3" key="1">
    <citation type="journal article" date="2011" name="Front. Microbiol.">
        <title>Two Strains of Crocosphaera watsonii with Highly Conserved Genomes are Distinguished by Strain-Specific Features.</title>
        <authorList>
            <person name="Bench S.R."/>
            <person name="Ilikchyan I.N."/>
            <person name="Tripp H.J."/>
            <person name="Zehr J.P."/>
        </authorList>
    </citation>
    <scope>NUCLEOTIDE SEQUENCE [LARGE SCALE GENOMIC DNA]</scope>
    <source>
        <strain evidence="2 3">WH 0003</strain>
    </source>
</reference>
<name>G5IY84_CROWT</name>
<dbReference type="AlphaFoldDB" id="G5IY84"/>
<accession>G5IY84</accession>
<protein>
    <submittedName>
        <fullName evidence="2">Uncharacterized protein</fullName>
    </submittedName>
</protein>